<name>A0A0C3BHP9_HEBCY</name>
<dbReference type="InterPro" id="IPR024079">
    <property type="entry name" value="MetalloPept_cat_dom_sf"/>
</dbReference>
<dbReference type="GO" id="GO:0004222">
    <property type="term" value="F:metalloendopeptidase activity"/>
    <property type="evidence" value="ECO:0007669"/>
    <property type="project" value="InterPro"/>
</dbReference>
<dbReference type="Proteomes" id="UP000053424">
    <property type="component" value="Unassembled WGS sequence"/>
</dbReference>
<dbReference type="EMBL" id="KN831807">
    <property type="protein sequence ID" value="KIM36245.1"/>
    <property type="molecule type" value="Genomic_DNA"/>
</dbReference>
<dbReference type="InterPro" id="IPR006026">
    <property type="entry name" value="Peptidase_Metallo"/>
</dbReference>
<evidence type="ECO:0000259" key="1">
    <source>
        <dbReference type="SMART" id="SM00235"/>
    </source>
</evidence>
<dbReference type="GO" id="GO:0006508">
    <property type="term" value="P:proteolysis"/>
    <property type="evidence" value="ECO:0007669"/>
    <property type="project" value="InterPro"/>
</dbReference>
<dbReference type="InterPro" id="IPR001506">
    <property type="entry name" value="Peptidase_M12A"/>
</dbReference>
<reference evidence="2 3" key="1">
    <citation type="submission" date="2014-04" db="EMBL/GenBank/DDBJ databases">
        <authorList>
            <consortium name="DOE Joint Genome Institute"/>
            <person name="Kuo A."/>
            <person name="Gay G."/>
            <person name="Dore J."/>
            <person name="Kohler A."/>
            <person name="Nagy L.G."/>
            <person name="Floudas D."/>
            <person name="Copeland A."/>
            <person name="Barry K.W."/>
            <person name="Cichocki N."/>
            <person name="Veneault-Fourrey C."/>
            <person name="LaButti K."/>
            <person name="Lindquist E.A."/>
            <person name="Lipzen A."/>
            <person name="Lundell T."/>
            <person name="Morin E."/>
            <person name="Murat C."/>
            <person name="Sun H."/>
            <person name="Tunlid A."/>
            <person name="Henrissat B."/>
            <person name="Grigoriev I.V."/>
            <person name="Hibbett D.S."/>
            <person name="Martin F."/>
            <person name="Nordberg H.P."/>
            <person name="Cantor M.N."/>
            <person name="Hua S.X."/>
        </authorList>
    </citation>
    <scope>NUCLEOTIDE SEQUENCE [LARGE SCALE GENOMIC DNA]</scope>
    <source>
        <strain evidence="3">h7</strain>
    </source>
</reference>
<dbReference type="HOGENOM" id="CLU_844824_0_0_1"/>
<dbReference type="SMART" id="SM00235">
    <property type="entry name" value="ZnMc"/>
    <property type="match status" value="1"/>
</dbReference>
<proteinExistence type="predicted"/>
<dbReference type="Pfam" id="PF01400">
    <property type="entry name" value="Astacin"/>
    <property type="match status" value="1"/>
</dbReference>
<reference evidence="3" key="2">
    <citation type="submission" date="2015-01" db="EMBL/GenBank/DDBJ databases">
        <title>Evolutionary Origins and Diversification of the Mycorrhizal Mutualists.</title>
        <authorList>
            <consortium name="DOE Joint Genome Institute"/>
            <consortium name="Mycorrhizal Genomics Consortium"/>
            <person name="Kohler A."/>
            <person name="Kuo A."/>
            <person name="Nagy L.G."/>
            <person name="Floudas D."/>
            <person name="Copeland A."/>
            <person name="Barry K.W."/>
            <person name="Cichocki N."/>
            <person name="Veneault-Fourrey C."/>
            <person name="LaButti K."/>
            <person name="Lindquist E.A."/>
            <person name="Lipzen A."/>
            <person name="Lundell T."/>
            <person name="Morin E."/>
            <person name="Murat C."/>
            <person name="Riley R."/>
            <person name="Ohm R."/>
            <person name="Sun H."/>
            <person name="Tunlid A."/>
            <person name="Henrissat B."/>
            <person name="Grigoriev I.V."/>
            <person name="Hibbett D.S."/>
            <person name="Martin F."/>
        </authorList>
    </citation>
    <scope>NUCLEOTIDE SEQUENCE [LARGE SCALE GENOMIC DNA]</scope>
    <source>
        <strain evidence="3">h7</strain>
    </source>
</reference>
<gene>
    <name evidence="2" type="ORF">M413DRAFT_31839</name>
</gene>
<feature type="domain" description="Peptidase metallopeptidase" evidence="1">
    <location>
        <begin position="47"/>
        <end position="201"/>
    </location>
</feature>
<dbReference type="SUPFAM" id="SSF55486">
    <property type="entry name" value="Metalloproteases ('zincins'), catalytic domain"/>
    <property type="match status" value="1"/>
</dbReference>
<dbReference type="Gene3D" id="3.40.390.10">
    <property type="entry name" value="Collagenase (Catalytic Domain)"/>
    <property type="match status" value="1"/>
</dbReference>
<evidence type="ECO:0000313" key="2">
    <source>
        <dbReference type="EMBL" id="KIM36245.1"/>
    </source>
</evidence>
<sequence>MSEQHAVHDEHQQNEDWHVRGCAAFDKRTGGAQKTRLGHLRAVLTSADRMWDNEKTLTYCFIKPVGTKIQQNKVKEVIKEWESYVNIKFKFLAGRNATIRIAFEEDEGSWSYIARDIEGIPAREATMNLGWISTDPEITEEDRGVILHEFGHSLGYLHEHQSLRRSEKITLDEEAVLEFYMRTQHWTKEEVRQQILDVYNDKEVSSFSAIDLTSIMMYYMPKEMNLERIEVKPNNVLSETDKAFGFLNYPFIKTKSPRPEWTITHALDVANVQGDSRQRILNEFEQGDWRGVRTELALWSLNEKAIAIKTRLQNKGGVVGNQQQPVVVA</sequence>
<dbReference type="AlphaFoldDB" id="A0A0C3BHP9"/>
<protein>
    <recommendedName>
        <fullName evidence="1">Peptidase metallopeptidase domain-containing protein</fullName>
    </recommendedName>
</protein>
<dbReference type="OrthoDB" id="5945790at2759"/>
<dbReference type="GO" id="GO:0008270">
    <property type="term" value="F:zinc ion binding"/>
    <property type="evidence" value="ECO:0007669"/>
    <property type="project" value="InterPro"/>
</dbReference>
<organism evidence="2 3">
    <name type="scientific">Hebeloma cylindrosporum</name>
    <dbReference type="NCBI Taxonomy" id="76867"/>
    <lineage>
        <taxon>Eukaryota</taxon>
        <taxon>Fungi</taxon>
        <taxon>Dikarya</taxon>
        <taxon>Basidiomycota</taxon>
        <taxon>Agaricomycotina</taxon>
        <taxon>Agaricomycetes</taxon>
        <taxon>Agaricomycetidae</taxon>
        <taxon>Agaricales</taxon>
        <taxon>Agaricineae</taxon>
        <taxon>Hymenogastraceae</taxon>
        <taxon>Hebeloma</taxon>
    </lineage>
</organism>
<accession>A0A0C3BHP9</accession>
<keyword evidence="3" id="KW-1185">Reference proteome</keyword>
<evidence type="ECO:0000313" key="3">
    <source>
        <dbReference type="Proteomes" id="UP000053424"/>
    </source>
</evidence>